<dbReference type="Gene3D" id="2.70.150.10">
    <property type="entry name" value="Calcium-transporting ATPase, cytoplasmic transduction domain A"/>
    <property type="match status" value="1"/>
</dbReference>
<gene>
    <name evidence="6" type="ORF">BN1723_001533</name>
</gene>
<evidence type="ECO:0000313" key="7">
    <source>
        <dbReference type="Proteomes" id="UP000045706"/>
    </source>
</evidence>
<dbReference type="InterPro" id="IPR029068">
    <property type="entry name" value="Glyas_Bleomycin-R_OHBP_Dase"/>
</dbReference>
<feature type="transmembrane region" description="Helical" evidence="4">
    <location>
        <begin position="144"/>
        <end position="164"/>
    </location>
</feature>
<dbReference type="GO" id="GO:0036376">
    <property type="term" value="P:sodium ion export across plasma membrane"/>
    <property type="evidence" value="ECO:0007669"/>
    <property type="project" value="TreeGrafter"/>
</dbReference>
<feature type="region of interest" description="Disordered" evidence="3">
    <location>
        <begin position="1"/>
        <end position="34"/>
    </location>
</feature>
<protein>
    <recommendedName>
        <fullName evidence="5">Cation-transporting P-type ATPase N-terminal domain-containing protein</fullName>
    </recommendedName>
</protein>
<dbReference type="InterPro" id="IPR059000">
    <property type="entry name" value="ATPase_P-type_domA"/>
</dbReference>
<dbReference type="AlphaFoldDB" id="A0A0G4KFP3"/>
<evidence type="ECO:0000256" key="2">
    <source>
        <dbReference type="ARBA" id="ARBA00022475"/>
    </source>
</evidence>
<dbReference type="InterPro" id="IPR008250">
    <property type="entry name" value="ATPase_P-typ_transduc_dom_A_sf"/>
</dbReference>
<dbReference type="SUPFAM" id="SSF54593">
    <property type="entry name" value="Glyoxalase/Bleomycin resistance protein/Dihydroxybiphenyl dioxygenase"/>
    <property type="match status" value="1"/>
</dbReference>
<dbReference type="Pfam" id="PF00690">
    <property type="entry name" value="Cation_ATPase_N"/>
    <property type="match status" value="1"/>
</dbReference>
<dbReference type="CDD" id="cd07262">
    <property type="entry name" value="VOC_like"/>
    <property type="match status" value="1"/>
</dbReference>
<feature type="transmembrane region" description="Helical" evidence="4">
    <location>
        <begin position="335"/>
        <end position="357"/>
    </location>
</feature>
<dbReference type="GO" id="GO:1902600">
    <property type="term" value="P:proton transmembrane transport"/>
    <property type="evidence" value="ECO:0007669"/>
    <property type="project" value="TreeGrafter"/>
</dbReference>
<evidence type="ECO:0000256" key="3">
    <source>
        <dbReference type="SAM" id="MobiDB-lite"/>
    </source>
</evidence>
<dbReference type="SUPFAM" id="SSF81665">
    <property type="entry name" value="Calcium ATPase, transmembrane domain M"/>
    <property type="match status" value="1"/>
</dbReference>
<evidence type="ECO:0000313" key="6">
    <source>
        <dbReference type="EMBL" id="CRJ88203.1"/>
    </source>
</evidence>
<dbReference type="SUPFAM" id="SSF81653">
    <property type="entry name" value="Calcium ATPase, transduction domain A"/>
    <property type="match status" value="1"/>
</dbReference>
<feature type="domain" description="Cation-transporting P-type ATPase N-terminal" evidence="5">
    <location>
        <begin position="92"/>
        <end position="165"/>
    </location>
</feature>
<keyword evidence="4" id="KW-0812">Transmembrane</keyword>
<dbReference type="InterPro" id="IPR050510">
    <property type="entry name" value="Cation_transp_ATPase_P-type"/>
</dbReference>
<dbReference type="EMBL" id="CVQI01000002">
    <property type="protein sequence ID" value="CRJ88203.1"/>
    <property type="molecule type" value="Genomic_DNA"/>
</dbReference>
<proteinExistence type="predicted"/>
<accession>A0A0G4KFP3</accession>
<dbReference type="Gene3D" id="1.20.1110.10">
    <property type="entry name" value="Calcium-transporting ATPase, transmembrane domain"/>
    <property type="match status" value="1"/>
</dbReference>
<dbReference type="SMART" id="SM00831">
    <property type="entry name" value="Cation_ATPase_N"/>
    <property type="match status" value="1"/>
</dbReference>
<evidence type="ECO:0000256" key="1">
    <source>
        <dbReference type="ARBA" id="ARBA00004651"/>
    </source>
</evidence>
<dbReference type="GO" id="GO:0005886">
    <property type="term" value="C:plasma membrane"/>
    <property type="evidence" value="ECO:0007669"/>
    <property type="project" value="UniProtKB-SubCell"/>
</dbReference>
<dbReference type="GO" id="GO:0005391">
    <property type="term" value="F:P-type sodium:potassium-exchanging transporter activity"/>
    <property type="evidence" value="ECO:0007669"/>
    <property type="project" value="TreeGrafter"/>
</dbReference>
<feature type="transmembrane region" description="Helical" evidence="4">
    <location>
        <begin position="176"/>
        <end position="195"/>
    </location>
</feature>
<dbReference type="GO" id="GO:1990573">
    <property type="term" value="P:potassium ion import across plasma membrane"/>
    <property type="evidence" value="ECO:0007669"/>
    <property type="project" value="TreeGrafter"/>
</dbReference>
<dbReference type="PANTHER" id="PTHR43294">
    <property type="entry name" value="SODIUM/POTASSIUM-TRANSPORTING ATPASE SUBUNIT ALPHA"/>
    <property type="match status" value="1"/>
</dbReference>
<reference evidence="7" key="1">
    <citation type="submission" date="2015-05" db="EMBL/GenBank/DDBJ databases">
        <authorList>
            <person name="Fogelqvist Johan"/>
        </authorList>
    </citation>
    <scope>NUCLEOTIDE SEQUENCE [LARGE SCALE GENOMIC DNA]</scope>
</reference>
<dbReference type="GO" id="GO:0030007">
    <property type="term" value="P:intracellular potassium ion homeostasis"/>
    <property type="evidence" value="ECO:0007669"/>
    <property type="project" value="TreeGrafter"/>
</dbReference>
<evidence type="ECO:0000259" key="5">
    <source>
        <dbReference type="SMART" id="SM00831"/>
    </source>
</evidence>
<comment type="subcellular location">
    <subcellularLocation>
        <location evidence="1">Cell membrane</location>
        <topology evidence="1">Multi-pass membrane protein</topology>
    </subcellularLocation>
</comment>
<organism evidence="6 7">
    <name type="scientific">Verticillium longisporum</name>
    <name type="common">Verticillium dahliae var. longisporum</name>
    <dbReference type="NCBI Taxonomy" id="100787"/>
    <lineage>
        <taxon>Eukaryota</taxon>
        <taxon>Fungi</taxon>
        <taxon>Dikarya</taxon>
        <taxon>Ascomycota</taxon>
        <taxon>Pezizomycotina</taxon>
        <taxon>Sordariomycetes</taxon>
        <taxon>Hypocreomycetidae</taxon>
        <taxon>Glomerellales</taxon>
        <taxon>Plectosphaerellaceae</taxon>
        <taxon>Verticillium</taxon>
    </lineage>
</organism>
<evidence type="ECO:0000256" key="4">
    <source>
        <dbReference type="SAM" id="Phobius"/>
    </source>
</evidence>
<dbReference type="Proteomes" id="UP000045706">
    <property type="component" value="Unassembled WGS sequence"/>
</dbReference>
<keyword evidence="4" id="KW-1133">Transmembrane helix</keyword>
<dbReference type="InterPro" id="IPR023298">
    <property type="entry name" value="ATPase_P-typ_TM_dom_sf"/>
</dbReference>
<sequence length="529" mass="57621">MDPSQNKSPAPERIRWDDDEEAGKKARPTLRRGLSTDSLAVHSIRSRRNSIDAAAALPVQYRTVSIDIDDYNKQQGQQKKVNAATTEVAQLDWHTLSPEEILRRLSSSRTEGLSPEQVARRMAHYGKNAPSDPPTHHTRKVLGYFFKGFGPILLVAAILVFIAWRPLGKPPAPANLALAIVLLAVFFIQAAFNMWQDWSSSRVMASIKTMLPGHCLVTRDGAQLTLLAEEIVPGDILTIKMGNKLPADVRFIDASSDARFDRSILTGESVPLAATVDSTNENYLETRCIGLQGTHCVSGTCIGVVVATGDKTIFGRIAKLTNEPKKGLTTLEREVLHFVLIICAVMLSVIVLVIIIWASWLRRDYPDWINVPNLIISCVSVAVAFIPEDSPTSPSAPPNMPIAHIGLAVPLALRDETLAFYVAALAPLGYKVLMRPTPNAIGLGLEMPISDFWITAIDIPSVNALSHVAFTADSRDQVDAFYKAGLASAGAKDNGAPGVREMYHPNYYAAFLIDPVGNNIELVCHAPPS</sequence>
<keyword evidence="4" id="KW-0472">Membrane</keyword>
<dbReference type="Gene3D" id="3.10.180.10">
    <property type="entry name" value="2,3-Dihydroxybiphenyl 1,2-Dioxygenase, domain 1"/>
    <property type="match status" value="1"/>
</dbReference>
<dbReference type="GO" id="GO:0006883">
    <property type="term" value="P:intracellular sodium ion homeostasis"/>
    <property type="evidence" value="ECO:0007669"/>
    <property type="project" value="TreeGrafter"/>
</dbReference>
<keyword evidence="2" id="KW-1003">Cell membrane</keyword>
<name>A0A0G4KFP3_VERLO</name>
<dbReference type="PANTHER" id="PTHR43294:SF21">
    <property type="entry name" value="CATION TRANSPORTING ATPASE"/>
    <property type="match status" value="1"/>
</dbReference>
<dbReference type="Pfam" id="PF00122">
    <property type="entry name" value="E1-E2_ATPase"/>
    <property type="match status" value="1"/>
</dbReference>
<dbReference type="InterPro" id="IPR004014">
    <property type="entry name" value="ATPase_P-typ_cation-transptr_N"/>
</dbReference>